<keyword evidence="3" id="KW-1185">Reference proteome</keyword>
<dbReference type="PROSITE" id="PS50943">
    <property type="entry name" value="HTH_CROC1"/>
    <property type="match status" value="1"/>
</dbReference>
<dbReference type="Pfam" id="PF19054">
    <property type="entry name" value="DUF5753"/>
    <property type="match status" value="1"/>
</dbReference>
<evidence type="ECO:0000259" key="1">
    <source>
        <dbReference type="PROSITE" id="PS50943"/>
    </source>
</evidence>
<gene>
    <name evidence="2" type="ORF">TPA0910_51400</name>
</gene>
<dbReference type="Proteomes" id="UP001054854">
    <property type="component" value="Unassembled WGS sequence"/>
</dbReference>
<dbReference type="Pfam" id="PF13560">
    <property type="entry name" value="HTH_31"/>
    <property type="match status" value="1"/>
</dbReference>
<reference evidence="2" key="1">
    <citation type="submission" date="2024-05" db="EMBL/GenBank/DDBJ databases">
        <title>Whole genome shotgun sequence of Streptomyces hygroscopicus NBRC 113678.</title>
        <authorList>
            <person name="Komaki H."/>
            <person name="Tamura T."/>
        </authorList>
    </citation>
    <scope>NUCLEOTIDE SEQUENCE</scope>
    <source>
        <strain evidence="2">N11-34</strain>
    </source>
</reference>
<dbReference type="InterPro" id="IPR010982">
    <property type="entry name" value="Lambda_DNA-bd_dom_sf"/>
</dbReference>
<comment type="caution">
    <text evidence="2">The sequence shown here is derived from an EMBL/GenBank/DDBJ whole genome shotgun (WGS) entry which is preliminary data.</text>
</comment>
<dbReference type="InterPro" id="IPR043917">
    <property type="entry name" value="DUF5753"/>
</dbReference>
<name>A0ABQ3U516_STRHY</name>
<evidence type="ECO:0000313" key="3">
    <source>
        <dbReference type="Proteomes" id="UP001054854"/>
    </source>
</evidence>
<dbReference type="SUPFAM" id="SSF47413">
    <property type="entry name" value="lambda repressor-like DNA-binding domains"/>
    <property type="match status" value="1"/>
</dbReference>
<organism evidence="2 3">
    <name type="scientific">Streptomyces hygroscopicus</name>
    <dbReference type="NCBI Taxonomy" id="1912"/>
    <lineage>
        <taxon>Bacteria</taxon>
        <taxon>Bacillati</taxon>
        <taxon>Actinomycetota</taxon>
        <taxon>Actinomycetes</taxon>
        <taxon>Kitasatosporales</taxon>
        <taxon>Streptomycetaceae</taxon>
        <taxon>Streptomyces</taxon>
        <taxon>Streptomyces violaceusniger group</taxon>
    </lineage>
</organism>
<proteinExistence type="predicted"/>
<dbReference type="CDD" id="cd00093">
    <property type="entry name" value="HTH_XRE"/>
    <property type="match status" value="1"/>
</dbReference>
<accession>A0ABQ3U516</accession>
<evidence type="ECO:0000313" key="2">
    <source>
        <dbReference type="EMBL" id="GHJ30707.1"/>
    </source>
</evidence>
<dbReference type="InterPro" id="IPR001387">
    <property type="entry name" value="Cro/C1-type_HTH"/>
</dbReference>
<dbReference type="EMBL" id="BNEK01000005">
    <property type="protein sequence ID" value="GHJ30707.1"/>
    <property type="molecule type" value="Genomic_DNA"/>
</dbReference>
<sequence>MPAGGKPTVRSRRFGRKMQRHRMRAGFDQAQAAEFIYGSRSKISRMEDGITTAKPAEVLLLLDRYGVSDKKERDHLVWLAKNSNHRGWWLNFPELSEGYRNHISLEDDATAICEWQTVLVPGLLQTARYAECVTMAGPDYVAPDVVAQLVKVREGRQATIGEGGTRYAAVIWEPVVINSLVPEDIYLGQLEHLLEVGKRQNVSIQVLPLSAGVKAGMTYPFSSFCFEDQPTVEAVAIDNLRGASILEGAEDLAAYTRAFEQLRSAALAPDASARLIRRVLRSTKEATS</sequence>
<dbReference type="Gene3D" id="1.10.260.40">
    <property type="entry name" value="lambda repressor-like DNA-binding domains"/>
    <property type="match status" value="1"/>
</dbReference>
<feature type="domain" description="HTH cro/C1-type" evidence="1">
    <location>
        <begin position="18"/>
        <end position="73"/>
    </location>
</feature>
<protein>
    <submittedName>
        <fullName evidence="2">Transcriptional regulator</fullName>
    </submittedName>
</protein>
<dbReference type="RefSeq" id="WP_060949383.1">
    <property type="nucleotide sequence ID" value="NZ_BNEK01000005.1"/>
</dbReference>